<dbReference type="EMBL" id="CAGS01000440">
    <property type="protein sequence ID" value="CCF85423.1"/>
    <property type="molecule type" value="Genomic_DNA"/>
</dbReference>
<evidence type="ECO:0000256" key="5">
    <source>
        <dbReference type="ARBA" id="ARBA00023136"/>
    </source>
</evidence>
<dbReference type="RefSeq" id="WP_008480312.1">
    <property type="nucleotide sequence ID" value="NZ_CAGS01000440.1"/>
</dbReference>
<evidence type="ECO:0000256" key="2">
    <source>
        <dbReference type="ARBA" id="ARBA00022475"/>
    </source>
</evidence>
<feature type="transmembrane region" description="Helical" evidence="7">
    <location>
        <begin position="251"/>
        <end position="271"/>
    </location>
</feature>
<proteinExistence type="predicted"/>
<evidence type="ECO:0000256" key="4">
    <source>
        <dbReference type="ARBA" id="ARBA00022989"/>
    </source>
</evidence>
<dbReference type="OrthoDB" id="3217742at2"/>
<dbReference type="Pfam" id="PF00482">
    <property type="entry name" value="T2SSF"/>
    <property type="match status" value="1"/>
</dbReference>
<feature type="transmembrane region" description="Helical" evidence="7">
    <location>
        <begin position="72"/>
        <end position="95"/>
    </location>
</feature>
<keyword evidence="10" id="KW-1185">Reference proteome</keyword>
<keyword evidence="4 7" id="KW-1133">Transmembrane helix</keyword>
<dbReference type="PANTHER" id="PTHR35007">
    <property type="entry name" value="INTEGRAL MEMBRANE PROTEIN-RELATED"/>
    <property type="match status" value="1"/>
</dbReference>
<feature type="domain" description="Type II secretion system protein GspF" evidence="8">
    <location>
        <begin position="113"/>
        <end position="235"/>
    </location>
</feature>
<accession>I4EL61</accession>
<keyword evidence="5 7" id="KW-0472">Membrane</keyword>
<dbReference type="GO" id="GO:0005886">
    <property type="term" value="C:plasma membrane"/>
    <property type="evidence" value="ECO:0007669"/>
    <property type="project" value="UniProtKB-SubCell"/>
</dbReference>
<feature type="compositionally biased region" description="Pro residues" evidence="6">
    <location>
        <begin position="354"/>
        <end position="367"/>
    </location>
</feature>
<keyword evidence="3 7" id="KW-0812">Transmembrane</keyword>
<feature type="transmembrane region" description="Helical" evidence="7">
    <location>
        <begin position="6"/>
        <end position="23"/>
    </location>
</feature>
<protein>
    <recommendedName>
        <fullName evidence="8">Type II secretion system protein GspF domain-containing protein</fullName>
    </recommendedName>
</protein>
<dbReference type="AlphaFoldDB" id="I4EL61"/>
<dbReference type="PANTHER" id="PTHR35007:SF3">
    <property type="entry name" value="POSSIBLE CONSERVED ALANINE RICH MEMBRANE PROTEIN"/>
    <property type="match status" value="1"/>
</dbReference>
<organism evidence="9 10">
    <name type="scientific">Nitrolancea hollandica Lb</name>
    <dbReference type="NCBI Taxonomy" id="1129897"/>
    <lineage>
        <taxon>Bacteria</taxon>
        <taxon>Pseudomonadati</taxon>
        <taxon>Thermomicrobiota</taxon>
        <taxon>Thermomicrobia</taxon>
        <taxon>Sphaerobacterales</taxon>
        <taxon>Sphaerobacterineae</taxon>
        <taxon>Sphaerobacteraceae</taxon>
        <taxon>Nitrolancea</taxon>
    </lineage>
</organism>
<reference evidence="9 10" key="1">
    <citation type="journal article" date="2012" name="ISME J.">
        <title>Nitrification expanded: discovery, physiology and genomics of a nitrite-oxidizing bacterium from the phylum Chloroflexi.</title>
        <authorList>
            <person name="Sorokin D.Y."/>
            <person name="Lucker S."/>
            <person name="Vejmelkova D."/>
            <person name="Kostrikina N.A."/>
            <person name="Kleerebezem R."/>
            <person name="Rijpstra W.I."/>
            <person name="Damste J.S."/>
            <person name="Le Paslier D."/>
            <person name="Muyzer G."/>
            <person name="Wagner M."/>
            <person name="van Loosdrecht M.C."/>
            <person name="Daims H."/>
        </authorList>
    </citation>
    <scope>NUCLEOTIDE SEQUENCE [LARGE SCALE GENOMIC DNA]</scope>
    <source>
        <strain evidence="10">none</strain>
    </source>
</reference>
<comment type="caution">
    <text evidence="9">The sequence shown here is derived from an EMBL/GenBank/DDBJ whole genome shotgun (WGS) entry which is preliminary data.</text>
</comment>
<evidence type="ECO:0000256" key="7">
    <source>
        <dbReference type="SAM" id="Phobius"/>
    </source>
</evidence>
<feature type="transmembrane region" description="Helical" evidence="7">
    <location>
        <begin position="221"/>
        <end position="239"/>
    </location>
</feature>
<comment type="subcellular location">
    <subcellularLocation>
        <location evidence="1">Cell membrane</location>
        <topology evidence="1">Multi-pass membrane protein</topology>
    </subcellularLocation>
</comment>
<gene>
    <name evidence="9" type="ORF">NITHO_4950006</name>
</gene>
<evidence type="ECO:0000259" key="8">
    <source>
        <dbReference type="Pfam" id="PF00482"/>
    </source>
</evidence>
<evidence type="ECO:0000313" key="9">
    <source>
        <dbReference type="EMBL" id="CCF85423.1"/>
    </source>
</evidence>
<evidence type="ECO:0000313" key="10">
    <source>
        <dbReference type="Proteomes" id="UP000004221"/>
    </source>
</evidence>
<evidence type="ECO:0000256" key="3">
    <source>
        <dbReference type="ARBA" id="ARBA00022692"/>
    </source>
</evidence>
<dbReference type="InterPro" id="IPR018076">
    <property type="entry name" value="T2SS_GspF_dom"/>
</dbReference>
<feature type="transmembrane region" description="Helical" evidence="7">
    <location>
        <begin position="44"/>
        <end position="66"/>
    </location>
</feature>
<sequence length="367" mass="38764">MVPLLVSVAFGLGIYLLYEGLTGPRRPAATRNRLRPAEALLARLGLPAAPARDILLFSLGAALLGGLTLQLLLGWIVVSLFVAVLAAGIPVTIFFRREHRRRAARQVALVAAIAQLRDAVRTGLAVPEALAGLANNGPEPLREEFRTLTRELRLTGFEPAISAMRERVADPVFDLVAASLILNDRLGGRNLSQVLDRLAQATRDQLQTQDALRAYQARNILSARIVAAVPLVILFGIRKVNPDYLAVFDSWPGQLLLAGCLVSVVAGYVVMLGPAGCPVNGGCWHDRARDSAGRASAAAVALAGPLRPGRLPAADRPARWPSEAGPGGAISPARCRRADPAGARARSRLGPPGLRLPPPGGPPPADP</sequence>
<evidence type="ECO:0000256" key="1">
    <source>
        <dbReference type="ARBA" id="ARBA00004651"/>
    </source>
</evidence>
<keyword evidence="2" id="KW-1003">Cell membrane</keyword>
<name>I4EL61_9BACT</name>
<evidence type="ECO:0000256" key="6">
    <source>
        <dbReference type="SAM" id="MobiDB-lite"/>
    </source>
</evidence>
<feature type="region of interest" description="Disordered" evidence="6">
    <location>
        <begin position="310"/>
        <end position="367"/>
    </location>
</feature>
<dbReference type="Proteomes" id="UP000004221">
    <property type="component" value="Unassembled WGS sequence"/>
</dbReference>